<organism evidence="3 4">
    <name type="scientific">Edaphobacter acidisoli</name>
    <dbReference type="NCBI Taxonomy" id="2040573"/>
    <lineage>
        <taxon>Bacteria</taxon>
        <taxon>Pseudomonadati</taxon>
        <taxon>Acidobacteriota</taxon>
        <taxon>Terriglobia</taxon>
        <taxon>Terriglobales</taxon>
        <taxon>Acidobacteriaceae</taxon>
        <taxon>Edaphobacter</taxon>
    </lineage>
</organism>
<evidence type="ECO:0000256" key="1">
    <source>
        <dbReference type="SAM" id="Phobius"/>
    </source>
</evidence>
<comment type="caution">
    <text evidence="3">The sequence shown here is derived from an EMBL/GenBank/DDBJ whole genome shotgun (WGS) entry which is preliminary data.</text>
</comment>
<dbReference type="AlphaFoldDB" id="A0A916RU15"/>
<gene>
    <name evidence="3" type="ORF">GCM10011507_22410</name>
</gene>
<feature type="transmembrane region" description="Helical" evidence="1">
    <location>
        <begin position="193"/>
        <end position="213"/>
    </location>
</feature>
<sequence length="507" mass="53909">MRRAGFHAGLSLVVAVAMLLAAPRAWAHVGSKDVFEQVDAGPYKLFVTIRPPTVIPGVAAIEVRSSGAAVDSIEITPMPMTGEAAKHPPTPDTMKRSADDRAFFTGNLWMMASGSWEVRFRIAGAEGEQVAAVPVPAIALQTLKMKRGLGMVLGLLGLLLVFGMVGIVGAAVRDARLEPGAGPSADRRLRAGFAMVAALVVMAFAVWGGAKWWNVEAASYSRDIYHPLVMTPVLTGNQLQLQITAFKPKVKEVWRESRGRSNNDFLPDHGHLMHLYAIRWPEMDVAFHLHPALTGKGLFEDALPAMPPGEYHLYADVVHANGFPETLTATLDVPAGTQGGALGPEDAAGRPAPVSSGMLGASYTLPDGYVMVWDKPAVIHATTGYAFRFRLMGPDGKPAADMQPYLGMAGHAAFVKTDGTVFAHTHPEGSAAMAAVMLADASTGGSTNTGMSGDMPGMAMDMPMNATPMSNVVEFPYGFPTPGRYRVFVQMKHGGTVETGVFDVMVN</sequence>
<feature type="transmembrane region" description="Helical" evidence="1">
    <location>
        <begin position="149"/>
        <end position="172"/>
    </location>
</feature>
<keyword evidence="1" id="KW-1133">Transmembrane helix</keyword>
<name>A0A916RU15_9BACT</name>
<reference evidence="3" key="1">
    <citation type="journal article" date="2014" name="Int. J. Syst. Evol. Microbiol.">
        <title>Complete genome sequence of Corynebacterium casei LMG S-19264T (=DSM 44701T), isolated from a smear-ripened cheese.</title>
        <authorList>
            <consortium name="US DOE Joint Genome Institute (JGI-PGF)"/>
            <person name="Walter F."/>
            <person name="Albersmeier A."/>
            <person name="Kalinowski J."/>
            <person name="Ruckert C."/>
        </authorList>
    </citation>
    <scope>NUCLEOTIDE SEQUENCE</scope>
    <source>
        <strain evidence="3">CGMCC 1.15447</strain>
    </source>
</reference>
<keyword evidence="2" id="KW-0732">Signal</keyword>
<keyword evidence="4" id="KW-1185">Reference proteome</keyword>
<dbReference type="RefSeq" id="WP_229668884.1">
    <property type="nucleotide sequence ID" value="NZ_BMJB01000001.1"/>
</dbReference>
<dbReference type="EMBL" id="BMJB01000001">
    <property type="protein sequence ID" value="GGA70391.1"/>
    <property type="molecule type" value="Genomic_DNA"/>
</dbReference>
<evidence type="ECO:0000313" key="4">
    <source>
        <dbReference type="Proteomes" id="UP000648801"/>
    </source>
</evidence>
<evidence type="ECO:0000256" key="2">
    <source>
        <dbReference type="SAM" id="SignalP"/>
    </source>
</evidence>
<evidence type="ECO:0008006" key="5">
    <source>
        <dbReference type="Google" id="ProtNLM"/>
    </source>
</evidence>
<evidence type="ECO:0000313" key="3">
    <source>
        <dbReference type="EMBL" id="GGA70391.1"/>
    </source>
</evidence>
<reference evidence="3" key="2">
    <citation type="submission" date="2020-09" db="EMBL/GenBank/DDBJ databases">
        <authorList>
            <person name="Sun Q."/>
            <person name="Zhou Y."/>
        </authorList>
    </citation>
    <scope>NUCLEOTIDE SEQUENCE</scope>
    <source>
        <strain evidence="3">CGMCC 1.15447</strain>
    </source>
</reference>
<dbReference type="Proteomes" id="UP000648801">
    <property type="component" value="Unassembled WGS sequence"/>
</dbReference>
<keyword evidence="1" id="KW-0472">Membrane</keyword>
<proteinExistence type="predicted"/>
<feature type="chain" id="PRO_5037448508" description="YtkA-like domain-containing protein" evidence="2">
    <location>
        <begin position="28"/>
        <end position="507"/>
    </location>
</feature>
<accession>A0A916RU15</accession>
<feature type="signal peptide" evidence="2">
    <location>
        <begin position="1"/>
        <end position="27"/>
    </location>
</feature>
<keyword evidence="1" id="KW-0812">Transmembrane</keyword>
<protein>
    <recommendedName>
        <fullName evidence="5">YtkA-like domain-containing protein</fullName>
    </recommendedName>
</protein>